<dbReference type="EC" id="2.7.7.19" evidence="4"/>
<dbReference type="Pfam" id="PF22600">
    <property type="entry name" value="MTPAP-like_central"/>
    <property type="match status" value="1"/>
</dbReference>
<feature type="region of interest" description="Disordered" evidence="8">
    <location>
        <begin position="1142"/>
        <end position="1264"/>
    </location>
</feature>
<feature type="compositionally biased region" description="Polar residues" evidence="8">
    <location>
        <begin position="642"/>
        <end position="653"/>
    </location>
</feature>
<evidence type="ECO:0000256" key="6">
    <source>
        <dbReference type="ARBA" id="ARBA00022723"/>
    </source>
</evidence>
<feature type="compositionally biased region" description="Low complexity" evidence="8">
    <location>
        <begin position="177"/>
        <end position="191"/>
    </location>
</feature>
<dbReference type="Gene3D" id="1.10.1410.10">
    <property type="match status" value="1"/>
</dbReference>
<feature type="compositionally biased region" description="Polar residues" evidence="8">
    <location>
        <begin position="901"/>
        <end position="927"/>
    </location>
</feature>
<dbReference type="GO" id="GO:0010605">
    <property type="term" value="P:negative regulation of macromolecule metabolic process"/>
    <property type="evidence" value="ECO:0007669"/>
    <property type="project" value="UniProtKB-ARBA"/>
</dbReference>
<keyword evidence="5" id="KW-0808">Transferase</keyword>
<evidence type="ECO:0000256" key="1">
    <source>
        <dbReference type="ARBA" id="ARBA00001936"/>
    </source>
</evidence>
<evidence type="ECO:0000256" key="5">
    <source>
        <dbReference type="ARBA" id="ARBA00022679"/>
    </source>
</evidence>
<feature type="compositionally biased region" description="Polar residues" evidence="8">
    <location>
        <begin position="210"/>
        <end position="228"/>
    </location>
</feature>
<dbReference type="EMBL" id="MU865024">
    <property type="protein sequence ID" value="KAK4459923.1"/>
    <property type="molecule type" value="Genomic_DNA"/>
</dbReference>
<feature type="region of interest" description="Disordered" evidence="8">
    <location>
        <begin position="881"/>
        <end position="962"/>
    </location>
</feature>
<comment type="cofactor">
    <cofactor evidence="2">
        <name>Mg(2+)</name>
        <dbReference type="ChEBI" id="CHEBI:18420"/>
    </cofactor>
</comment>
<evidence type="ECO:0000256" key="7">
    <source>
        <dbReference type="ARBA" id="ARBA00022842"/>
    </source>
</evidence>
<comment type="similarity">
    <text evidence="3">Belongs to the DNA polymerase type-B-like family.</text>
</comment>
<organism evidence="11 12">
    <name type="scientific">Cladorrhinum samala</name>
    <dbReference type="NCBI Taxonomy" id="585594"/>
    <lineage>
        <taxon>Eukaryota</taxon>
        <taxon>Fungi</taxon>
        <taxon>Dikarya</taxon>
        <taxon>Ascomycota</taxon>
        <taxon>Pezizomycotina</taxon>
        <taxon>Sordariomycetes</taxon>
        <taxon>Sordariomycetidae</taxon>
        <taxon>Sordariales</taxon>
        <taxon>Podosporaceae</taxon>
        <taxon>Cladorrhinum</taxon>
    </lineage>
</organism>
<dbReference type="AlphaFoldDB" id="A0AAV9HHL1"/>
<evidence type="ECO:0000256" key="4">
    <source>
        <dbReference type="ARBA" id="ARBA00012388"/>
    </source>
</evidence>
<dbReference type="InterPro" id="IPR054708">
    <property type="entry name" value="MTPAP-like_central"/>
</dbReference>
<evidence type="ECO:0000256" key="2">
    <source>
        <dbReference type="ARBA" id="ARBA00001946"/>
    </source>
</evidence>
<keyword evidence="12" id="KW-1185">Reference proteome</keyword>
<feature type="domain" description="PAP-associated" evidence="9">
    <location>
        <begin position="503"/>
        <end position="557"/>
    </location>
</feature>
<feature type="region of interest" description="Disordered" evidence="8">
    <location>
        <begin position="1044"/>
        <end position="1084"/>
    </location>
</feature>
<proteinExistence type="inferred from homology"/>
<protein>
    <recommendedName>
        <fullName evidence="4">polynucleotide adenylyltransferase</fullName>
        <ecNumber evidence="4">2.7.7.19</ecNumber>
    </recommendedName>
</protein>
<feature type="compositionally biased region" description="Polar residues" evidence="8">
    <location>
        <begin position="822"/>
        <end position="849"/>
    </location>
</feature>
<evidence type="ECO:0000259" key="10">
    <source>
        <dbReference type="Pfam" id="PF22600"/>
    </source>
</evidence>
<comment type="caution">
    <text evidence="11">The sequence shown here is derived from an EMBL/GenBank/DDBJ whole genome shotgun (WGS) entry which is preliminary data.</text>
</comment>
<evidence type="ECO:0000256" key="3">
    <source>
        <dbReference type="ARBA" id="ARBA00008593"/>
    </source>
</evidence>
<dbReference type="PANTHER" id="PTHR12271">
    <property type="entry name" value="POLY A POLYMERASE CID PAP -RELATED"/>
    <property type="match status" value="1"/>
</dbReference>
<feature type="region of interest" description="Disordered" evidence="8">
    <location>
        <begin position="987"/>
        <end position="1013"/>
    </location>
</feature>
<keyword evidence="6" id="KW-0479">Metal-binding</keyword>
<feature type="region of interest" description="Disordered" evidence="8">
    <location>
        <begin position="802"/>
        <end position="850"/>
    </location>
</feature>
<evidence type="ECO:0000259" key="9">
    <source>
        <dbReference type="Pfam" id="PF03828"/>
    </source>
</evidence>
<dbReference type="CDD" id="cd05402">
    <property type="entry name" value="NT_PAP_TUTase"/>
    <property type="match status" value="1"/>
</dbReference>
<feature type="compositionally biased region" description="Low complexity" evidence="8">
    <location>
        <begin position="803"/>
        <end position="821"/>
    </location>
</feature>
<feature type="region of interest" description="Disordered" evidence="8">
    <location>
        <begin position="722"/>
        <end position="749"/>
    </location>
</feature>
<reference evidence="11" key="2">
    <citation type="submission" date="2023-06" db="EMBL/GenBank/DDBJ databases">
        <authorList>
            <consortium name="Lawrence Berkeley National Laboratory"/>
            <person name="Mondo S.J."/>
            <person name="Hensen N."/>
            <person name="Bonometti L."/>
            <person name="Westerberg I."/>
            <person name="Brannstrom I.O."/>
            <person name="Guillou S."/>
            <person name="Cros-Aarteil S."/>
            <person name="Calhoun S."/>
            <person name="Haridas S."/>
            <person name="Kuo A."/>
            <person name="Pangilinan J."/>
            <person name="Riley R."/>
            <person name="Labutti K."/>
            <person name="Andreopoulos B."/>
            <person name="Lipzen A."/>
            <person name="Chen C."/>
            <person name="Yanf M."/>
            <person name="Daum C."/>
            <person name="Ng V."/>
            <person name="Clum A."/>
            <person name="Steindorff A."/>
            <person name="Ohm R."/>
            <person name="Martin F."/>
            <person name="Silar P."/>
            <person name="Natvig D."/>
            <person name="Lalanne C."/>
            <person name="Gautier V."/>
            <person name="Ament-Velasquez S.L."/>
            <person name="Kruys A."/>
            <person name="Hutchinson M.I."/>
            <person name="Powell A.J."/>
            <person name="Barry K."/>
            <person name="Miller A.N."/>
            <person name="Grigoriev I.V."/>
            <person name="Debuchy R."/>
            <person name="Gladieux P."/>
            <person name="Thoren M.H."/>
            <person name="Johannesson H."/>
        </authorList>
    </citation>
    <scope>NUCLEOTIDE SEQUENCE</scope>
    <source>
        <strain evidence="11">PSN324</strain>
    </source>
</reference>
<comment type="cofactor">
    <cofactor evidence="1">
        <name>Mn(2+)</name>
        <dbReference type="ChEBI" id="CHEBI:29035"/>
    </cofactor>
</comment>
<evidence type="ECO:0000313" key="11">
    <source>
        <dbReference type="EMBL" id="KAK4459923.1"/>
    </source>
</evidence>
<dbReference type="SUPFAM" id="SSF81631">
    <property type="entry name" value="PAP/OAS1 substrate-binding domain"/>
    <property type="match status" value="1"/>
</dbReference>
<accession>A0AAV9HHL1</accession>
<feature type="compositionally biased region" description="Polar residues" evidence="8">
    <location>
        <begin position="730"/>
        <end position="745"/>
    </location>
</feature>
<dbReference type="PANTHER" id="PTHR12271:SF113">
    <property type="entry name" value="POLY(A) RNA POLYMERASE CID11"/>
    <property type="match status" value="1"/>
</dbReference>
<feature type="compositionally biased region" description="Polar residues" evidence="8">
    <location>
        <begin position="1183"/>
        <end position="1192"/>
    </location>
</feature>
<sequence length="1264" mass="138423">MEGQPTAAEPKHLYQSHQWPGVSSNTTTPRASTAASPDSPQTFFPNFELYPVLLAQQGYKDKLLNYNKLVSGGRGGGGGLQTPPLPPAISSSSTKPTTRSRSTSKVSNKDNITHSKSAAQNGHGNRATKTDTAVERAITSSGKDLPSKMTSKKLSEQSPANPGAPSRPPQPSAQKHVPAPAQPAQSSSVPSTPHQHARKFSFESRDPSPGATQNHSPRSAYSEANGNVPSLRPLPQRHGGCRFETAIPFSRRRMPYSDEKLPKVDLDKIKSALSEGEEKTLNAEMDDLYGRLIPKTDNEINRKKLVHKLERLFNEKWPNANIQVHLFGSSGNLLCTDDSDVDICITTTEKDLENVCQIADLLDRHGMQKVVCVSSAKVPIVKIWDPELKLACDMNVNNTLALENTRMVRTYVSIDDRVRQLAMIIKYWTRRRVINDAAFGGTLSSYTWICMIIAFLQLRNPPVLPALHQQDSSLKLIKKDGTRSEFADDTKKLYGFGSKNKESLASLLFQFFRFYAHEFDYDKYVLSIRTGKLLIKTDKKWHIGSNNKLCVEEPFNTIRNLGNTADDFSFRGLHEELQRAFRLIADGKFAEACEEFVFPKEEERKWEKPASVPKPILVRSASQQGPRVGRNNGFPRNRFHNRVQNANRRTPSNVTYDTNAAFAQNGMPPTMSPQDLIWYQVQNPQLAVSQEILASSLSALAQHESNMRFQLYTQAHSLNQQQALAHAQRMQGTSASDRSRTNSFDNPPLSAPIRQDYIYGFPYTLQHAPYFHPSYTTFPASPASTSSTTNGASEYRRSLHRTAGTSDSGGASGSGALRSQSQPASRSSMTASPAMQGYSASSQSHNGVSSLPLRQVNGAAMPSYLPAEVPDADFDDAALKALSDSPPEDDGPRFTGYYLNDQPSPNKKMNGFQNVSLGVSNLTTNSQGRRRLSTDQSPQSVLDRRMRRTSRSPSPLGHARAYSTGINSAPLLSAPFAHANGQSSSKPLMVNGSVSKPGAASGPARSPLGAEPVLSDDHNTLYIQQSLSPHNQWTDQILAQLNGTVEQPPPAPAPAPVPPPAPVSDRPVIVNGSLTSRSPPSLPSVPDASFHQRLVMGAPPHLYSPAMPGDVNNMLGLSRVHTRQQLAPLDLATSEYVVPQDQPHLSPVYEHRTPSPTVVRKSEGVQFQQSARAGSGKEHRQGQKLQSTGPSSKQHDRSPISDHKSNGSLRENGHSRNGKSPTDHVAGWQKQKPRKKGGMDLKQAANGHVQSEQPPKNEADRKGG</sequence>
<feature type="compositionally biased region" description="Basic and acidic residues" evidence="8">
    <location>
        <begin position="1255"/>
        <end position="1264"/>
    </location>
</feature>
<feature type="compositionally biased region" description="Basic and acidic residues" evidence="8">
    <location>
        <begin position="1193"/>
        <end position="1205"/>
    </location>
</feature>
<dbReference type="Gene3D" id="3.30.460.10">
    <property type="entry name" value="Beta Polymerase, domain 2"/>
    <property type="match status" value="1"/>
</dbReference>
<dbReference type="SUPFAM" id="SSF81301">
    <property type="entry name" value="Nucleotidyltransferase"/>
    <property type="match status" value="1"/>
</dbReference>
<feature type="compositionally biased region" description="Polar residues" evidence="8">
    <location>
        <begin position="114"/>
        <end position="123"/>
    </location>
</feature>
<dbReference type="InterPro" id="IPR043519">
    <property type="entry name" value="NT_sf"/>
</dbReference>
<gene>
    <name evidence="11" type="ORF">QBC42DRAFT_182214</name>
</gene>
<evidence type="ECO:0000313" key="12">
    <source>
        <dbReference type="Proteomes" id="UP001321749"/>
    </source>
</evidence>
<feature type="compositionally biased region" description="Low complexity" evidence="8">
    <location>
        <begin position="23"/>
        <end position="40"/>
    </location>
</feature>
<feature type="region of interest" description="Disordered" evidence="8">
    <location>
        <begin position="1"/>
        <end position="42"/>
    </location>
</feature>
<dbReference type="Proteomes" id="UP001321749">
    <property type="component" value="Unassembled WGS sequence"/>
</dbReference>
<feature type="compositionally biased region" description="Low complexity" evidence="8">
    <location>
        <begin position="90"/>
        <end position="106"/>
    </location>
</feature>
<feature type="region of interest" description="Disordered" evidence="8">
    <location>
        <begin position="67"/>
        <end position="242"/>
    </location>
</feature>
<dbReference type="Pfam" id="PF03828">
    <property type="entry name" value="PAP_assoc"/>
    <property type="match status" value="1"/>
</dbReference>
<feature type="region of interest" description="Disordered" evidence="8">
    <location>
        <begin position="621"/>
        <end position="653"/>
    </location>
</feature>
<reference evidence="11" key="1">
    <citation type="journal article" date="2023" name="Mol. Phylogenet. Evol.">
        <title>Genome-scale phylogeny and comparative genomics of the fungal order Sordariales.</title>
        <authorList>
            <person name="Hensen N."/>
            <person name="Bonometti L."/>
            <person name="Westerberg I."/>
            <person name="Brannstrom I.O."/>
            <person name="Guillou S."/>
            <person name="Cros-Aarteil S."/>
            <person name="Calhoun S."/>
            <person name="Haridas S."/>
            <person name="Kuo A."/>
            <person name="Mondo S."/>
            <person name="Pangilinan J."/>
            <person name="Riley R."/>
            <person name="LaButti K."/>
            <person name="Andreopoulos B."/>
            <person name="Lipzen A."/>
            <person name="Chen C."/>
            <person name="Yan M."/>
            <person name="Daum C."/>
            <person name="Ng V."/>
            <person name="Clum A."/>
            <person name="Steindorff A."/>
            <person name="Ohm R.A."/>
            <person name="Martin F."/>
            <person name="Silar P."/>
            <person name="Natvig D.O."/>
            <person name="Lalanne C."/>
            <person name="Gautier V."/>
            <person name="Ament-Velasquez S.L."/>
            <person name="Kruys A."/>
            <person name="Hutchinson M.I."/>
            <person name="Powell A.J."/>
            <person name="Barry K."/>
            <person name="Miller A.N."/>
            <person name="Grigoriev I.V."/>
            <person name="Debuchy R."/>
            <person name="Gladieux P."/>
            <person name="Hiltunen Thoren M."/>
            <person name="Johannesson H."/>
        </authorList>
    </citation>
    <scope>NUCLEOTIDE SEQUENCE</scope>
    <source>
        <strain evidence="11">PSN324</strain>
    </source>
</reference>
<dbReference type="GO" id="GO:0046872">
    <property type="term" value="F:metal ion binding"/>
    <property type="evidence" value="ECO:0007669"/>
    <property type="project" value="UniProtKB-KW"/>
</dbReference>
<dbReference type="GO" id="GO:1990817">
    <property type="term" value="F:poly(A) RNA polymerase activity"/>
    <property type="evidence" value="ECO:0007669"/>
    <property type="project" value="UniProtKB-EC"/>
</dbReference>
<feature type="domain" description="Poly(A) RNA polymerase mitochondrial-like central palm" evidence="10">
    <location>
        <begin position="281"/>
        <end position="412"/>
    </location>
</feature>
<feature type="compositionally biased region" description="Pro residues" evidence="8">
    <location>
        <begin position="1047"/>
        <end position="1062"/>
    </location>
</feature>
<keyword evidence="7" id="KW-0460">Magnesium</keyword>
<dbReference type="GO" id="GO:0031123">
    <property type="term" value="P:RNA 3'-end processing"/>
    <property type="evidence" value="ECO:0007669"/>
    <property type="project" value="TreeGrafter"/>
</dbReference>
<dbReference type="InterPro" id="IPR002058">
    <property type="entry name" value="PAP_assoc"/>
</dbReference>
<name>A0AAV9HHL1_9PEZI</name>
<evidence type="ECO:0000256" key="8">
    <source>
        <dbReference type="SAM" id="MobiDB-lite"/>
    </source>
</evidence>